<dbReference type="InterPro" id="IPR001279">
    <property type="entry name" value="Metallo-B-lactamas"/>
</dbReference>
<dbReference type="Proteomes" id="UP000192277">
    <property type="component" value="Unassembled WGS sequence"/>
</dbReference>
<keyword evidence="1" id="KW-0479">Metal-binding</keyword>
<evidence type="ECO:0000256" key="1">
    <source>
        <dbReference type="ARBA" id="ARBA00022723"/>
    </source>
</evidence>
<dbReference type="SUPFAM" id="SSF56281">
    <property type="entry name" value="Metallo-hydrolase/oxidoreductase"/>
    <property type="match status" value="1"/>
</dbReference>
<dbReference type="Pfam" id="PF00753">
    <property type="entry name" value="Lactamase_B"/>
    <property type="match status" value="1"/>
</dbReference>
<dbReference type="SUPFAM" id="SSF52821">
    <property type="entry name" value="Rhodanese/Cell cycle control phosphatase"/>
    <property type="match status" value="2"/>
</dbReference>
<evidence type="ECO:0000313" key="3">
    <source>
        <dbReference type="EMBL" id="OQP55223.1"/>
    </source>
</evidence>
<dbReference type="PANTHER" id="PTHR43084">
    <property type="entry name" value="PERSULFIDE DIOXYGENASE ETHE1"/>
    <property type="match status" value="1"/>
</dbReference>
<keyword evidence="4" id="KW-1185">Reference proteome</keyword>
<feature type="domain" description="Rhodanese" evidence="2">
    <location>
        <begin position="371"/>
        <end position="461"/>
    </location>
</feature>
<dbReference type="Gene3D" id="3.40.250.10">
    <property type="entry name" value="Rhodanese-like domain"/>
    <property type="match status" value="2"/>
</dbReference>
<evidence type="ECO:0000259" key="2">
    <source>
        <dbReference type="PROSITE" id="PS50206"/>
    </source>
</evidence>
<sequence>MFIKQLYTGCLSEAAYYIESDGVAAIVDPLRDIDSYLQLARERNAEIKYIFETHFHADFVSGHLDLQKATGAPIVYGPKTETNFPIHLAKDGESFPLGKASIEVLHTPGHTVESTCYLLRDENGKAHAVFTGDTLFVGEVGRPDLSSGNLDKYELASMLFDSLTQKIATLPDDVVVYPAHGPGSNCGKNLGPATTSTIGEEKQNNYALQPQTMDEFIKAVLADLPAAPLYFPINAKINKEGYDSLEKILETALTPLSVADLKKWLANEDNILLDTRSAGEFTKGFVPGSISIGLEGRFAEWAGSLLPFDKPIVLVTDEGMERESVVRLARVGFSQINGYLAGGVEAWRNAGEDVDLIIDVEVDELAMDLPYDDHLVAIDVRRETEFADGHIRGAVNIPLNDLIDPGSMANIEENQNLYLYCGSGYRSVIAASLMKRQGIHNLRNVLGGFNAIRLQQGIEIVKDNSVLN</sequence>
<protein>
    <submittedName>
        <fullName evidence="3">MBL fold metallo-hydrolase</fullName>
    </submittedName>
</protein>
<dbReference type="Pfam" id="PF00581">
    <property type="entry name" value="Rhodanese"/>
    <property type="match status" value="2"/>
</dbReference>
<dbReference type="PANTHER" id="PTHR43084:SF1">
    <property type="entry name" value="PERSULFIDE DIOXYGENASE ETHE1, MITOCHONDRIAL"/>
    <property type="match status" value="1"/>
</dbReference>
<dbReference type="Gene3D" id="3.60.15.10">
    <property type="entry name" value="Ribonuclease Z/Hydroxyacylglutathione hydrolase-like"/>
    <property type="match status" value="1"/>
</dbReference>
<feature type="domain" description="Rhodanese" evidence="2">
    <location>
        <begin position="266"/>
        <end position="356"/>
    </location>
</feature>
<dbReference type="InterPro" id="IPR036873">
    <property type="entry name" value="Rhodanese-like_dom_sf"/>
</dbReference>
<dbReference type="InterPro" id="IPR001763">
    <property type="entry name" value="Rhodanese-like_dom"/>
</dbReference>
<accession>A0ABX3P4Y2</accession>
<dbReference type="SMART" id="SM00849">
    <property type="entry name" value="Lactamase_B"/>
    <property type="match status" value="1"/>
</dbReference>
<dbReference type="InterPro" id="IPR051682">
    <property type="entry name" value="Mito_Persulfide_Diox"/>
</dbReference>
<dbReference type="InterPro" id="IPR036866">
    <property type="entry name" value="RibonucZ/Hydroxyglut_hydro"/>
</dbReference>
<comment type="caution">
    <text evidence="3">The sequence shown here is derived from an EMBL/GenBank/DDBJ whole genome shotgun (WGS) entry which is preliminary data.</text>
</comment>
<gene>
    <name evidence="3" type="ORF">A4D02_02615</name>
</gene>
<dbReference type="EMBL" id="LWBO01000001">
    <property type="protein sequence ID" value="OQP55223.1"/>
    <property type="molecule type" value="Genomic_DNA"/>
</dbReference>
<evidence type="ECO:0000313" key="4">
    <source>
        <dbReference type="Proteomes" id="UP000192277"/>
    </source>
</evidence>
<reference evidence="3 4" key="1">
    <citation type="submission" date="2016-04" db="EMBL/GenBank/DDBJ databases">
        <authorList>
            <person name="Chen L."/>
            <person name="Zhuang W."/>
            <person name="Wang G."/>
        </authorList>
    </citation>
    <scope>NUCLEOTIDE SEQUENCE [LARGE SCALE GENOMIC DNA]</scope>
    <source>
        <strain evidence="4">GR20</strain>
    </source>
</reference>
<dbReference type="CDD" id="cd07724">
    <property type="entry name" value="POD-like_MBL-fold"/>
    <property type="match status" value="1"/>
</dbReference>
<dbReference type="PROSITE" id="PS50206">
    <property type="entry name" value="RHODANESE_3"/>
    <property type="match status" value="2"/>
</dbReference>
<dbReference type="CDD" id="cd00158">
    <property type="entry name" value="RHOD"/>
    <property type="match status" value="2"/>
</dbReference>
<name>A0ABX3P4Y2_9BACT</name>
<dbReference type="RefSeq" id="WP_014222810.1">
    <property type="nucleotide sequence ID" value="NZ_LWBO01000001.1"/>
</dbReference>
<dbReference type="SMART" id="SM00450">
    <property type="entry name" value="RHOD"/>
    <property type="match status" value="2"/>
</dbReference>
<proteinExistence type="predicted"/>
<dbReference type="InterPro" id="IPR044528">
    <property type="entry name" value="POD-like_MBL-fold"/>
</dbReference>
<organism evidence="3 4">
    <name type="scientific">Niastella koreensis</name>
    <dbReference type="NCBI Taxonomy" id="354356"/>
    <lineage>
        <taxon>Bacteria</taxon>
        <taxon>Pseudomonadati</taxon>
        <taxon>Bacteroidota</taxon>
        <taxon>Chitinophagia</taxon>
        <taxon>Chitinophagales</taxon>
        <taxon>Chitinophagaceae</taxon>
        <taxon>Niastella</taxon>
    </lineage>
</organism>